<feature type="non-terminal residue" evidence="8">
    <location>
        <position position="1"/>
    </location>
</feature>
<dbReference type="PRINTS" id="PR00411">
    <property type="entry name" value="PNDRDTASEI"/>
</dbReference>
<evidence type="ECO:0000313" key="8">
    <source>
        <dbReference type="EMBL" id="SVD16968.1"/>
    </source>
</evidence>
<comment type="similarity">
    <text evidence="2">Belongs to the class-I pyridine nucleotide-disulfide oxidoreductase family.</text>
</comment>
<keyword evidence="4" id="KW-0274">FAD</keyword>
<evidence type="ECO:0000256" key="6">
    <source>
        <dbReference type="ARBA" id="ARBA00023027"/>
    </source>
</evidence>
<accession>A0A382T6F6</accession>
<dbReference type="InterPro" id="IPR050151">
    <property type="entry name" value="Class-I_Pyr_Nuc-Dis_Oxidored"/>
</dbReference>
<dbReference type="AlphaFoldDB" id="A0A382T6F6"/>
<reference evidence="8" key="1">
    <citation type="submission" date="2018-05" db="EMBL/GenBank/DDBJ databases">
        <authorList>
            <person name="Lanie J.A."/>
            <person name="Ng W.-L."/>
            <person name="Kazmierczak K.M."/>
            <person name="Andrzejewski T.M."/>
            <person name="Davidsen T.M."/>
            <person name="Wayne K.J."/>
            <person name="Tettelin H."/>
            <person name="Glass J.I."/>
            <person name="Rusch D."/>
            <person name="Podicherti R."/>
            <person name="Tsui H.-C.T."/>
            <person name="Winkler M.E."/>
        </authorList>
    </citation>
    <scope>NUCLEOTIDE SEQUENCE</scope>
</reference>
<evidence type="ECO:0000256" key="3">
    <source>
        <dbReference type="ARBA" id="ARBA00022630"/>
    </source>
</evidence>
<sequence>AEGIIAVEHLTGLNPEPMKYDNIPGCTYCHPEVASVGLTEKAARNAGYEIKIGTFPFRGLGKAMAVGDIDGFVKVIYDAPYGEMLGCHIIGAEATNIITEAVIARKLEATYHEVLKTVHPHPTLSEAIMEATADAYGEAIHI</sequence>
<evidence type="ECO:0000256" key="2">
    <source>
        <dbReference type="ARBA" id="ARBA00007532"/>
    </source>
</evidence>
<dbReference type="FunFam" id="3.30.390.30:FF:000001">
    <property type="entry name" value="Dihydrolipoyl dehydrogenase"/>
    <property type="match status" value="1"/>
</dbReference>
<dbReference type="Pfam" id="PF02852">
    <property type="entry name" value="Pyr_redox_dim"/>
    <property type="match status" value="1"/>
</dbReference>
<gene>
    <name evidence="8" type="ORF">METZ01_LOCUS369822</name>
</gene>
<dbReference type="GO" id="GO:0004148">
    <property type="term" value="F:dihydrolipoyl dehydrogenase (NADH) activity"/>
    <property type="evidence" value="ECO:0007669"/>
    <property type="project" value="TreeGrafter"/>
</dbReference>
<evidence type="ECO:0000256" key="4">
    <source>
        <dbReference type="ARBA" id="ARBA00022827"/>
    </source>
</evidence>
<protein>
    <recommendedName>
        <fullName evidence="7">Pyridine nucleotide-disulphide oxidoreductase dimerisation domain-containing protein</fullName>
    </recommendedName>
</protein>
<keyword evidence="6" id="KW-0520">NAD</keyword>
<dbReference type="GO" id="GO:0050660">
    <property type="term" value="F:flavin adenine dinucleotide binding"/>
    <property type="evidence" value="ECO:0007669"/>
    <property type="project" value="TreeGrafter"/>
</dbReference>
<dbReference type="SUPFAM" id="SSF55424">
    <property type="entry name" value="FAD/NAD-linked reductases, dimerisation (C-terminal) domain"/>
    <property type="match status" value="1"/>
</dbReference>
<dbReference type="EMBL" id="UINC01133818">
    <property type="protein sequence ID" value="SVD16968.1"/>
    <property type="molecule type" value="Genomic_DNA"/>
</dbReference>
<dbReference type="GO" id="GO:0006103">
    <property type="term" value="P:2-oxoglutarate metabolic process"/>
    <property type="evidence" value="ECO:0007669"/>
    <property type="project" value="TreeGrafter"/>
</dbReference>
<dbReference type="InterPro" id="IPR004099">
    <property type="entry name" value="Pyr_nucl-diS_OxRdtase_dimer"/>
</dbReference>
<evidence type="ECO:0000259" key="7">
    <source>
        <dbReference type="Pfam" id="PF02852"/>
    </source>
</evidence>
<evidence type="ECO:0000256" key="5">
    <source>
        <dbReference type="ARBA" id="ARBA00023002"/>
    </source>
</evidence>
<feature type="domain" description="Pyridine nucleotide-disulphide oxidoreductase dimerisation" evidence="7">
    <location>
        <begin position="23"/>
        <end position="131"/>
    </location>
</feature>
<proteinExistence type="inferred from homology"/>
<keyword evidence="3" id="KW-0285">Flavoprotein</keyword>
<evidence type="ECO:0000256" key="1">
    <source>
        <dbReference type="ARBA" id="ARBA00001974"/>
    </source>
</evidence>
<dbReference type="PANTHER" id="PTHR22912:SF217">
    <property type="entry name" value="DIHYDROLIPOYL DEHYDROGENASE"/>
    <property type="match status" value="1"/>
</dbReference>
<organism evidence="8">
    <name type="scientific">marine metagenome</name>
    <dbReference type="NCBI Taxonomy" id="408172"/>
    <lineage>
        <taxon>unclassified sequences</taxon>
        <taxon>metagenomes</taxon>
        <taxon>ecological metagenomes</taxon>
    </lineage>
</organism>
<name>A0A382T6F6_9ZZZZ</name>
<comment type="cofactor">
    <cofactor evidence="1">
        <name>FAD</name>
        <dbReference type="ChEBI" id="CHEBI:57692"/>
    </cofactor>
</comment>
<keyword evidence="5" id="KW-0560">Oxidoreductase</keyword>
<dbReference type="PANTHER" id="PTHR22912">
    <property type="entry name" value="DISULFIDE OXIDOREDUCTASE"/>
    <property type="match status" value="1"/>
</dbReference>
<dbReference type="Gene3D" id="3.30.390.30">
    <property type="match status" value="1"/>
</dbReference>
<dbReference type="InterPro" id="IPR016156">
    <property type="entry name" value="FAD/NAD-linked_Rdtase_dimer_sf"/>
</dbReference>